<feature type="region of interest" description="Disordered" evidence="1">
    <location>
        <begin position="1"/>
        <end position="23"/>
    </location>
</feature>
<dbReference type="EMBL" id="ML978208">
    <property type="protein sequence ID" value="KAF2028789.1"/>
    <property type="molecule type" value="Genomic_DNA"/>
</dbReference>
<reference evidence="2" key="1">
    <citation type="journal article" date="2020" name="Stud. Mycol.">
        <title>101 Dothideomycetes genomes: a test case for predicting lifestyles and emergence of pathogens.</title>
        <authorList>
            <person name="Haridas S."/>
            <person name="Albert R."/>
            <person name="Binder M."/>
            <person name="Bloem J."/>
            <person name="Labutti K."/>
            <person name="Salamov A."/>
            <person name="Andreopoulos B."/>
            <person name="Baker S."/>
            <person name="Barry K."/>
            <person name="Bills G."/>
            <person name="Bluhm B."/>
            <person name="Cannon C."/>
            <person name="Castanera R."/>
            <person name="Culley D."/>
            <person name="Daum C."/>
            <person name="Ezra D."/>
            <person name="Gonzalez J."/>
            <person name="Henrissat B."/>
            <person name="Kuo A."/>
            <person name="Liang C."/>
            <person name="Lipzen A."/>
            <person name="Lutzoni F."/>
            <person name="Magnuson J."/>
            <person name="Mondo S."/>
            <person name="Nolan M."/>
            <person name="Ohm R."/>
            <person name="Pangilinan J."/>
            <person name="Park H.-J."/>
            <person name="Ramirez L."/>
            <person name="Alfaro M."/>
            <person name="Sun H."/>
            <person name="Tritt A."/>
            <person name="Yoshinaga Y."/>
            <person name="Zwiers L.-H."/>
            <person name="Turgeon B."/>
            <person name="Goodwin S."/>
            <person name="Spatafora J."/>
            <person name="Crous P."/>
            <person name="Grigoriev I."/>
        </authorList>
    </citation>
    <scope>NUCLEOTIDE SEQUENCE</scope>
    <source>
        <strain evidence="2">CBS 110217</strain>
    </source>
</reference>
<name>A0A9P4H6Z4_9PLEO</name>
<accession>A0A9P4H6Z4</accession>
<organism evidence="2 3">
    <name type="scientific">Setomelanomma holmii</name>
    <dbReference type="NCBI Taxonomy" id="210430"/>
    <lineage>
        <taxon>Eukaryota</taxon>
        <taxon>Fungi</taxon>
        <taxon>Dikarya</taxon>
        <taxon>Ascomycota</taxon>
        <taxon>Pezizomycotina</taxon>
        <taxon>Dothideomycetes</taxon>
        <taxon>Pleosporomycetidae</taxon>
        <taxon>Pleosporales</taxon>
        <taxon>Pleosporineae</taxon>
        <taxon>Phaeosphaeriaceae</taxon>
        <taxon>Setomelanomma</taxon>
    </lineage>
</organism>
<feature type="compositionally biased region" description="Low complexity" evidence="1">
    <location>
        <begin position="7"/>
        <end position="23"/>
    </location>
</feature>
<evidence type="ECO:0000256" key="1">
    <source>
        <dbReference type="SAM" id="MobiDB-lite"/>
    </source>
</evidence>
<gene>
    <name evidence="2" type="ORF">EK21DRAFT_113483</name>
</gene>
<dbReference type="OrthoDB" id="3675680at2759"/>
<comment type="caution">
    <text evidence="2">The sequence shown here is derived from an EMBL/GenBank/DDBJ whole genome shotgun (WGS) entry which is preliminary data.</text>
</comment>
<proteinExistence type="predicted"/>
<protein>
    <submittedName>
        <fullName evidence="2">Uncharacterized protein</fullName>
    </submittedName>
</protein>
<dbReference type="Proteomes" id="UP000799777">
    <property type="component" value="Unassembled WGS sequence"/>
</dbReference>
<dbReference type="AlphaFoldDB" id="A0A9P4H6Z4"/>
<evidence type="ECO:0000313" key="2">
    <source>
        <dbReference type="EMBL" id="KAF2028789.1"/>
    </source>
</evidence>
<evidence type="ECO:0000313" key="3">
    <source>
        <dbReference type="Proteomes" id="UP000799777"/>
    </source>
</evidence>
<keyword evidence="3" id="KW-1185">Reference proteome</keyword>
<sequence>MCEDNPADTFADSGSSSASQSSDPIKTFPIQALVTSPLSTYKSKAPLDIKIAAADPLMAYLHSNAVRLADVEVLVSTLHWNYNDMNKLATNIGLFHSRGAINADQLEGILTYIFTHDDPHFSLFARTTTQIERFKLAHEAYIATHMSAKLHQKLIQQEKTRRIAQKKAEREAAHRRQTIPAKWRKSEVGLLPTGCASIADIITELDGMNWTQAMKIVKAADTDASGLRKPRKLRGKQVPERHVEEIDRSWAQTRLHNGPGLENRARPKVKLPCGEADAREVRTVNGMDSVVKMKGGKNGVWRQSKVTEQVLLAREGKGIVIRLRPAA</sequence>